<dbReference type="EMBL" id="MJEQ01037183">
    <property type="protein sequence ID" value="OIT08485.1"/>
    <property type="molecule type" value="Genomic_DNA"/>
</dbReference>
<accession>A0A1J6ITE9</accession>
<comment type="caution">
    <text evidence="1">The sequence shown here is derived from an EMBL/GenBank/DDBJ whole genome shotgun (WGS) entry which is preliminary data.</text>
</comment>
<evidence type="ECO:0000313" key="2">
    <source>
        <dbReference type="Proteomes" id="UP000187609"/>
    </source>
</evidence>
<proteinExistence type="predicted"/>
<dbReference type="PANTHER" id="PTHR35218:SF8">
    <property type="entry name" value="ENDONUCLEASE_EXONUCLEASE_PHOSPHATASE"/>
    <property type="match status" value="1"/>
</dbReference>
<protein>
    <submittedName>
        <fullName evidence="1">Uncharacterized protein</fullName>
    </submittedName>
</protein>
<reference evidence="1" key="1">
    <citation type="submission" date="2016-11" db="EMBL/GenBank/DDBJ databases">
        <title>The genome of Nicotiana attenuata.</title>
        <authorList>
            <person name="Xu S."/>
            <person name="Brockmoeller T."/>
            <person name="Gaquerel E."/>
            <person name="Navarro A."/>
            <person name="Kuhl H."/>
            <person name="Gase K."/>
            <person name="Ling Z."/>
            <person name="Zhou W."/>
            <person name="Kreitzer C."/>
            <person name="Stanke M."/>
            <person name="Tang H."/>
            <person name="Lyons E."/>
            <person name="Pandey P."/>
            <person name="Pandey S.P."/>
            <person name="Timmermann B."/>
            <person name="Baldwin I.T."/>
        </authorList>
    </citation>
    <scope>NUCLEOTIDE SEQUENCE [LARGE SCALE GENOMIC DNA]</scope>
    <source>
        <strain evidence="1">UT</strain>
    </source>
</reference>
<evidence type="ECO:0000313" key="1">
    <source>
        <dbReference type="EMBL" id="OIT08485.1"/>
    </source>
</evidence>
<name>A0A1J6ITE9_NICAT</name>
<gene>
    <name evidence="1" type="ORF">A4A49_63184</name>
</gene>
<dbReference type="Proteomes" id="UP000187609">
    <property type="component" value="Unassembled WGS sequence"/>
</dbReference>
<keyword evidence="2" id="KW-1185">Reference proteome</keyword>
<sequence>MLVLLETKMVDHKKLVKDLQFDMIIQSPTIGLSGRIVIMWKEDIVSVDKVATTLQGIHAMVKARKWVVHKGNRVNFLSDTWIPNQPAIRDMIEAPFSLNDLNAKANTVYNSGAWDLSTISMDLPPSIFNL</sequence>
<feature type="non-terminal residue" evidence="1">
    <location>
        <position position="130"/>
    </location>
</feature>
<dbReference type="Gramene" id="OIT08485">
    <property type="protein sequence ID" value="OIT08485"/>
    <property type="gene ID" value="A4A49_63184"/>
</dbReference>
<organism evidence="1 2">
    <name type="scientific">Nicotiana attenuata</name>
    <name type="common">Coyote tobacco</name>
    <dbReference type="NCBI Taxonomy" id="49451"/>
    <lineage>
        <taxon>Eukaryota</taxon>
        <taxon>Viridiplantae</taxon>
        <taxon>Streptophyta</taxon>
        <taxon>Embryophyta</taxon>
        <taxon>Tracheophyta</taxon>
        <taxon>Spermatophyta</taxon>
        <taxon>Magnoliopsida</taxon>
        <taxon>eudicotyledons</taxon>
        <taxon>Gunneridae</taxon>
        <taxon>Pentapetalae</taxon>
        <taxon>asterids</taxon>
        <taxon>lamiids</taxon>
        <taxon>Solanales</taxon>
        <taxon>Solanaceae</taxon>
        <taxon>Nicotianoideae</taxon>
        <taxon>Nicotianeae</taxon>
        <taxon>Nicotiana</taxon>
    </lineage>
</organism>
<dbReference type="PANTHER" id="PTHR35218">
    <property type="entry name" value="RNASE H DOMAIN-CONTAINING PROTEIN"/>
    <property type="match status" value="1"/>
</dbReference>
<dbReference type="AlphaFoldDB" id="A0A1J6ITE9"/>